<comment type="caution">
    <text evidence="2">The sequence shown here is derived from an EMBL/GenBank/DDBJ whole genome shotgun (WGS) entry which is preliminary data.</text>
</comment>
<name>A0A8S8ZZV1_SORMA</name>
<feature type="compositionally biased region" description="Basic residues" evidence="1">
    <location>
        <begin position="64"/>
        <end position="85"/>
    </location>
</feature>
<feature type="compositionally biased region" description="Low complexity" evidence="1">
    <location>
        <begin position="281"/>
        <end position="292"/>
    </location>
</feature>
<sequence length="482" mass="52277">MFDPNYSMEDQGQQQRPVAAAPPANNDDHIAPDVDGFGLDGFPEGHHLRIQDQLLRSQQQQRNYVRRHHVARRRQRHPSHHKIQKRPSLTTTPSASSSMTTAAARTTSATSTASAPASTSTSASASATAPASASASALASASASVPSFPWSGRALSPSAQHVFEKATHEFRVHNPQQEALQLEAQSLVQQEQQQQPRKEHEQQQEPLSPPIAMSLVPDTAATTTADHQSWAGIGSLEVDDGTEMDDASELDNAKLQSLLPSSFRHINYDYSPSVAPTIPNAASSSSSANTSESKGKRPERRQSKHNAQTQSRSIQALVEEMIETGTQCNVRSAPLPAPSAPVLSTLDDLKVDHGYDFASMKLEVDERYRDGTVDVLEEERALLESIQVRRAGSGPAGIRKHTVEGTLPLRYQLSAEAALRCATVVRSKPRMRRRKEHGTGSVTSSVAYSTNSSPMAQLAQPSEQLQSQYLPAIPSSSYHTPP</sequence>
<reference evidence="2 3" key="1">
    <citation type="submission" date="2017-07" db="EMBL/GenBank/DDBJ databases">
        <title>Genome sequence of the Sordaria macrospora wild type strain R19027.</title>
        <authorList>
            <person name="Nowrousian M."/>
            <person name="Teichert I."/>
            <person name="Kueck U."/>
        </authorList>
    </citation>
    <scope>NUCLEOTIDE SEQUENCE [LARGE SCALE GENOMIC DNA]</scope>
    <source>
        <strain evidence="2 3">R19027</strain>
        <tissue evidence="2">Mycelium</tissue>
    </source>
</reference>
<accession>A0A8S8ZZV1</accession>
<feature type="compositionally biased region" description="Low complexity" evidence="1">
    <location>
        <begin position="87"/>
        <end position="123"/>
    </location>
</feature>
<gene>
    <name evidence="2" type="ORF">SMACR_02715</name>
</gene>
<dbReference type="AlphaFoldDB" id="A0A8S8ZZV1"/>
<feature type="compositionally biased region" description="Low complexity" evidence="1">
    <location>
        <begin position="51"/>
        <end position="62"/>
    </location>
</feature>
<evidence type="ECO:0000256" key="1">
    <source>
        <dbReference type="SAM" id="MobiDB-lite"/>
    </source>
</evidence>
<organism evidence="2 3">
    <name type="scientific">Sordaria macrospora</name>
    <dbReference type="NCBI Taxonomy" id="5147"/>
    <lineage>
        <taxon>Eukaryota</taxon>
        <taxon>Fungi</taxon>
        <taxon>Dikarya</taxon>
        <taxon>Ascomycota</taxon>
        <taxon>Pezizomycotina</taxon>
        <taxon>Sordariomycetes</taxon>
        <taxon>Sordariomycetidae</taxon>
        <taxon>Sordariales</taxon>
        <taxon>Sordariaceae</taxon>
        <taxon>Sordaria</taxon>
    </lineage>
</organism>
<feature type="compositionally biased region" description="Low complexity" evidence="1">
    <location>
        <begin position="186"/>
        <end position="195"/>
    </location>
</feature>
<proteinExistence type="predicted"/>
<feature type="region of interest" description="Disordered" evidence="1">
    <location>
        <begin position="186"/>
        <end position="211"/>
    </location>
</feature>
<dbReference type="VEuPathDB" id="FungiDB:SMAC_02715"/>
<protein>
    <submittedName>
        <fullName evidence="2">Uncharacterized protein</fullName>
    </submittedName>
</protein>
<feature type="region of interest" description="Disordered" evidence="1">
    <location>
        <begin position="1"/>
        <end position="123"/>
    </location>
</feature>
<feature type="compositionally biased region" description="Basic residues" evidence="1">
    <location>
        <begin position="427"/>
        <end position="436"/>
    </location>
</feature>
<evidence type="ECO:0000313" key="3">
    <source>
        <dbReference type="Proteomes" id="UP000433876"/>
    </source>
</evidence>
<evidence type="ECO:0000313" key="2">
    <source>
        <dbReference type="EMBL" id="KAA8636347.1"/>
    </source>
</evidence>
<dbReference type="EMBL" id="NMPR01000004">
    <property type="protein sequence ID" value="KAA8636347.1"/>
    <property type="molecule type" value="Genomic_DNA"/>
</dbReference>
<dbReference type="Proteomes" id="UP000433876">
    <property type="component" value="Unassembled WGS sequence"/>
</dbReference>
<feature type="region of interest" description="Disordered" evidence="1">
    <location>
        <begin position="427"/>
        <end position="482"/>
    </location>
</feature>
<feature type="region of interest" description="Disordered" evidence="1">
    <location>
        <begin position="277"/>
        <end position="312"/>
    </location>
</feature>
<feature type="compositionally biased region" description="Polar residues" evidence="1">
    <location>
        <begin position="440"/>
        <end position="482"/>
    </location>
</feature>